<dbReference type="Gene3D" id="1.10.8.60">
    <property type="match status" value="1"/>
</dbReference>
<dbReference type="GO" id="GO:0006261">
    <property type="term" value="P:DNA-templated DNA replication"/>
    <property type="evidence" value="ECO:0007669"/>
    <property type="project" value="TreeGrafter"/>
</dbReference>
<dbReference type="Gene3D" id="3.40.50.300">
    <property type="entry name" value="P-loop containing nucleotide triphosphate hydrolases"/>
    <property type="match status" value="1"/>
</dbReference>
<evidence type="ECO:0000256" key="11">
    <source>
        <dbReference type="ARBA" id="ARBA00037724"/>
    </source>
</evidence>
<dbReference type="CDD" id="cd18137">
    <property type="entry name" value="HLD_clamp_pol_III_gamma_tau"/>
    <property type="match status" value="1"/>
</dbReference>
<evidence type="ECO:0000256" key="13">
    <source>
        <dbReference type="ARBA" id="ARBA00074577"/>
    </source>
</evidence>
<gene>
    <name evidence="14" type="primary">dnaX</name>
    <name evidence="17" type="ORF">GCM10010251_06360</name>
</gene>
<keyword evidence="7 14" id="KW-0547">Nucleotide-binding</keyword>
<dbReference type="AlphaFoldDB" id="A0A918F0P4"/>
<feature type="compositionally biased region" description="Low complexity" evidence="15">
    <location>
        <begin position="508"/>
        <end position="527"/>
    </location>
</feature>
<dbReference type="CDD" id="cd00009">
    <property type="entry name" value="AAA"/>
    <property type="match status" value="1"/>
</dbReference>
<dbReference type="EC" id="2.7.7.7" evidence="2 14"/>
<evidence type="ECO:0000256" key="1">
    <source>
        <dbReference type="ARBA" id="ARBA00006360"/>
    </source>
</evidence>
<keyword evidence="8" id="KW-0862">Zinc</keyword>
<organism evidence="17 18">
    <name type="scientific">Streptomyces aurantiogriseus</name>
    <dbReference type="NCBI Taxonomy" id="66870"/>
    <lineage>
        <taxon>Bacteria</taxon>
        <taxon>Bacillati</taxon>
        <taxon>Actinomycetota</taxon>
        <taxon>Actinomycetes</taxon>
        <taxon>Kitasatosporales</taxon>
        <taxon>Streptomycetaceae</taxon>
        <taxon>Streptomyces</taxon>
    </lineage>
</organism>
<dbReference type="Proteomes" id="UP000658320">
    <property type="component" value="Unassembled WGS sequence"/>
</dbReference>
<dbReference type="SMART" id="SM00382">
    <property type="entry name" value="AAA"/>
    <property type="match status" value="1"/>
</dbReference>
<keyword evidence="10 14" id="KW-0239">DNA-directed DNA polymerase</keyword>
<dbReference type="InterPro" id="IPR003593">
    <property type="entry name" value="AAA+_ATPase"/>
</dbReference>
<dbReference type="InterPro" id="IPR050238">
    <property type="entry name" value="DNA_Rep/Repair_Clamp_Loader"/>
</dbReference>
<feature type="compositionally biased region" description="Low complexity" evidence="15">
    <location>
        <begin position="552"/>
        <end position="563"/>
    </location>
</feature>
<dbReference type="Gene3D" id="1.20.272.10">
    <property type="match status" value="1"/>
</dbReference>
<proteinExistence type="inferred from homology"/>
<feature type="region of interest" description="Disordered" evidence="15">
    <location>
        <begin position="643"/>
        <end position="673"/>
    </location>
</feature>
<comment type="catalytic activity">
    <reaction evidence="12 14">
        <text>DNA(n) + a 2'-deoxyribonucleoside 5'-triphosphate = DNA(n+1) + diphosphate</text>
        <dbReference type="Rhea" id="RHEA:22508"/>
        <dbReference type="Rhea" id="RHEA-COMP:17339"/>
        <dbReference type="Rhea" id="RHEA-COMP:17340"/>
        <dbReference type="ChEBI" id="CHEBI:33019"/>
        <dbReference type="ChEBI" id="CHEBI:61560"/>
        <dbReference type="ChEBI" id="CHEBI:173112"/>
        <dbReference type="EC" id="2.7.7.7"/>
    </reaction>
</comment>
<evidence type="ECO:0000259" key="16">
    <source>
        <dbReference type="SMART" id="SM00382"/>
    </source>
</evidence>
<feature type="compositionally biased region" description="Gly residues" evidence="15">
    <location>
        <begin position="645"/>
        <end position="673"/>
    </location>
</feature>
<evidence type="ECO:0000313" key="18">
    <source>
        <dbReference type="Proteomes" id="UP000658320"/>
    </source>
</evidence>
<dbReference type="SUPFAM" id="SSF48019">
    <property type="entry name" value="post-AAA+ oligomerization domain-like"/>
    <property type="match status" value="1"/>
</dbReference>
<evidence type="ECO:0000256" key="12">
    <source>
        <dbReference type="ARBA" id="ARBA00049244"/>
    </source>
</evidence>
<keyword evidence="9 14" id="KW-0067">ATP-binding</keyword>
<dbReference type="InterPro" id="IPR027417">
    <property type="entry name" value="P-loop_NTPase"/>
</dbReference>
<protein>
    <recommendedName>
        <fullName evidence="13 14">DNA polymerase III subunit gamma/tau</fullName>
        <ecNumber evidence="2 14">2.7.7.7</ecNumber>
    </recommendedName>
</protein>
<keyword evidence="5 14" id="KW-0235">DNA replication</keyword>
<feature type="compositionally biased region" description="Low complexity" evidence="15">
    <location>
        <begin position="436"/>
        <end position="451"/>
    </location>
</feature>
<evidence type="ECO:0000256" key="7">
    <source>
        <dbReference type="ARBA" id="ARBA00022741"/>
    </source>
</evidence>
<dbReference type="GO" id="GO:0046872">
    <property type="term" value="F:metal ion binding"/>
    <property type="evidence" value="ECO:0007669"/>
    <property type="project" value="UniProtKB-KW"/>
</dbReference>
<dbReference type="NCBIfam" id="TIGR02397">
    <property type="entry name" value="dnaX_nterm"/>
    <property type="match status" value="1"/>
</dbReference>
<sequence length="779" mass="79165">MGAYNLVCVSSLALYRRYRPESFAEVIGQEHVTDPLQQALRNNRVNHAYLFSGPRGCGKTTSARILARCLNCEQGPTPTPCGECESCRDLARNGPGSIDVIEIDAASHGGVDDARDLREKAFFGPARSRYKIYIIDEAHMVTSAGFNALLKVVEEPPEHLKFIFATTEPEKVIGTIRSRTHHYPFRLVPPGTLREYLGEVCQKEDIPVEDGVLPLVVRAGAGSVRDSMSVMDQLLAGAGADGVTYAMATSLLGYTDGSLLDSVVEAFATGDGAAAFEVVDRVIEGGNDPRRFVADLLERLRDLVILAAVPDAAEKGLIDAPADVIERMQAQAGVFGAAELSRAADLVNEGLTEMRGATSPRLQLELICARVLLPAAYGDERSVMARLDRIERGVNFSAGGAAAGMPAMGYVPGPEAHGGAGAPAEGAPIPPGGGAAAARAAVRGPAAGAAPAQPPATPTAPAPAPTPAPAPAPTAAPAPAPTPAPAAASAPTADAPSAPAAPAPGAWPTPAAAGSGRRPGGWPTAAPAGGGARPPATPAATPASTPTPPPAQAAAVYAPPAGGLDPRTLWPNILEAVKNRRRFTWILLSQNAHIASFDGTTLQLGFVNAGARDNFASSGSEDVLRQALAEQFNVQWKIEAIVDPSGGGSMPPPTGGFGGSSGPSGPSGFGGGGAPGGGYGNAGGYGNSGGYGGGGTASQHAPAPTPAAPTPAPARPTPPSTPAPVSTPTPAPSSAPEHVAPEDDIPEDDDPDLNESALSGHELIVRELGATVVEEFTNE</sequence>
<feature type="compositionally biased region" description="Pro residues" evidence="15">
    <location>
        <begin position="452"/>
        <end position="484"/>
    </location>
</feature>
<dbReference type="PANTHER" id="PTHR11669:SF0">
    <property type="entry name" value="PROTEIN STICHEL-LIKE 2"/>
    <property type="match status" value="1"/>
</dbReference>
<evidence type="ECO:0000256" key="8">
    <source>
        <dbReference type="ARBA" id="ARBA00022833"/>
    </source>
</evidence>
<evidence type="ECO:0000256" key="5">
    <source>
        <dbReference type="ARBA" id="ARBA00022705"/>
    </source>
</evidence>
<evidence type="ECO:0000313" key="17">
    <source>
        <dbReference type="EMBL" id="GGQ94267.1"/>
    </source>
</evidence>
<keyword evidence="4 14" id="KW-0548">Nucleotidyltransferase</keyword>
<evidence type="ECO:0000256" key="4">
    <source>
        <dbReference type="ARBA" id="ARBA00022695"/>
    </source>
</evidence>
<reference evidence="17" key="2">
    <citation type="submission" date="2020-09" db="EMBL/GenBank/DDBJ databases">
        <authorList>
            <person name="Sun Q."/>
            <person name="Ohkuma M."/>
        </authorList>
    </citation>
    <scope>NUCLEOTIDE SEQUENCE</scope>
    <source>
        <strain evidence="17">JCM 4346</strain>
    </source>
</reference>
<feature type="compositionally biased region" description="Acidic residues" evidence="15">
    <location>
        <begin position="742"/>
        <end position="753"/>
    </location>
</feature>
<evidence type="ECO:0000256" key="2">
    <source>
        <dbReference type="ARBA" id="ARBA00012417"/>
    </source>
</evidence>
<dbReference type="InterPro" id="IPR022754">
    <property type="entry name" value="DNA_pol_III_gamma-3"/>
</dbReference>
<evidence type="ECO:0000256" key="15">
    <source>
        <dbReference type="SAM" id="MobiDB-lite"/>
    </source>
</evidence>
<dbReference type="GO" id="GO:0005524">
    <property type="term" value="F:ATP binding"/>
    <property type="evidence" value="ECO:0007669"/>
    <property type="project" value="UniProtKB-KW"/>
</dbReference>
<name>A0A918F0P4_9ACTN</name>
<keyword evidence="3 14" id="KW-0808">Transferase</keyword>
<feature type="domain" description="AAA+ ATPase" evidence="16">
    <location>
        <begin position="45"/>
        <end position="189"/>
    </location>
</feature>
<dbReference type="FunFam" id="1.20.272.10:FF:000003">
    <property type="entry name" value="DNA polymerase III subunit gamma/tau"/>
    <property type="match status" value="1"/>
</dbReference>
<evidence type="ECO:0000256" key="9">
    <source>
        <dbReference type="ARBA" id="ARBA00022840"/>
    </source>
</evidence>
<dbReference type="PANTHER" id="PTHR11669">
    <property type="entry name" value="REPLICATION FACTOR C / DNA POLYMERASE III GAMMA-TAU SUBUNIT"/>
    <property type="match status" value="1"/>
</dbReference>
<dbReference type="GO" id="GO:0003887">
    <property type="term" value="F:DNA-directed DNA polymerase activity"/>
    <property type="evidence" value="ECO:0007669"/>
    <property type="project" value="UniProtKB-KW"/>
</dbReference>
<feature type="region of interest" description="Disordered" evidence="15">
    <location>
        <begin position="417"/>
        <end position="565"/>
    </location>
</feature>
<evidence type="ECO:0000256" key="14">
    <source>
        <dbReference type="RuleBase" id="RU364063"/>
    </source>
</evidence>
<comment type="subunit">
    <text evidence="14">DNA polymerase III contains a core (composed of alpha, epsilon and theta chains) that associates with a tau subunit. This core dimerizes to form the POLIII' complex. PolIII' associates with the gamma complex (composed of gamma, delta, delta', psi and chi chains) and with the beta chain to form the complete DNA polymerase III complex.</text>
</comment>
<evidence type="ECO:0000256" key="10">
    <source>
        <dbReference type="ARBA" id="ARBA00022932"/>
    </source>
</evidence>
<comment type="caution">
    <text evidence="17">The sequence shown here is derived from an EMBL/GenBank/DDBJ whole genome shotgun (WGS) entry which is preliminary data.</text>
</comment>
<reference evidence="17" key="1">
    <citation type="journal article" date="2014" name="Int. J. Syst. Evol. Microbiol.">
        <title>Complete genome sequence of Corynebacterium casei LMG S-19264T (=DSM 44701T), isolated from a smear-ripened cheese.</title>
        <authorList>
            <consortium name="US DOE Joint Genome Institute (JGI-PGF)"/>
            <person name="Walter F."/>
            <person name="Albersmeier A."/>
            <person name="Kalinowski J."/>
            <person name="Ruckert C."/>
        </authorList>
    </citation>
    <scope>NUCLEOTIDE SEQUENCE</scope>
    <source>
        <strain evidence="17">JCM 4346</strain>
    </source>
</reference>
<feature type="compositionally biased region" description="Low complexity" evidence="15">
    <location>
        <begin position="485"/>
        <end position="498"/>
    </location>
</feature>
<dbReference type="FunFam" id="3.40.50.300:FF:000014">
    <property type="entry name" value="DNA polymerase III subunit gamma/tau"/>
    <property type="match status" value="1"/>
</dbReference>
<dbReference type="InterPro" id="IPR045085">
    <property type="entry name" value="HLD_clamp_pol_III_gamma_tau"/>
</dbReference>
<comment type="similarity">
    <text evidence="1 14">Belongs to the DnaX/STICHEL family.</text>
</comment>
<dbReference type="Pfam" id="PF22608">
    <property type="entry name" value="DNAX_ATPase_lid"/>
    <property type="match status" value="1"/>
</dbReference>
<feature type="region of interest" description="Disordered" evidence="15">
    <location>
        <begin position="691"/>
        <end position="761"/>
    </location>
</feature>
<comment type="function">
    <text evidence="11 14">DNA polymerase III is a complex, multichain enzyme responsible for most of the replicative synthesis in bacteria. This DNA polymerase also exhibits 3' to 5' exonuclease activity.</text>
</comment>
<dbReference type="EMBL" id="BMSX01000001">
    <property type="protein sequence ID" value="GGQ94267.1"/>
    <property type="molecule type" value="Genomic_DNA"/>
</dbReference>
<feature type="compositionally biased region" description="Pro residues" evidence="15">
    <location>
        <begin position="703"/>
        <end position="733"/>
    </location>
</feature>
<evidence type="ECO:0000256" key="6">
    <source>
        <dbReference type="ARBA" id="ARBA00022723"/>
    </source>
</evidence>
<dbReference type="Pfam" id="PF13177">
    <property type="entry name" value="DNA_pol3_delta2"/>
    <property type="match status" value="1"/>
</dbReference>
<dbReference type="GO" id="GO:0009360">
    <property type="term" value="C:DNA polymerase III complex"/>
    <property type="evidence" value="ECO:0007669"/>
    <property type="project" value="InterPro"/>
</dbReference>
<dbReference type="GO" id="GO:0003677">
    <property type="term" value="F:DNA binding"/>
    <property type="evidence" value="ECO:0007669"/>
    <property type="project" value="InterPro"/>
</dbReference>
<evidence type="ECO:0000256" key="3">
    <source>
        <dbReference type="ARBA" id="ARBA00022679"/>
    </source>
</evidence>
<accession>A0A918F0P4</accession>
<keyword evidence="6" id="KW-0479">Metal-binding</keyword>
<keyword evidence="18" id="KW-1185">Reference proteome</keyword>
<dbReference type="NCBIfam" id="NF005846">
    <property type="entry name" value="PRK07764.1-6"/>
    <property type="match status" value="1"/>
</dbReference>
<dbReference type="Pfam" id="PF12169">
    <property type="entry name" value="DNA_pol3_gamma3"/>
    <property type="match status" value="1"/>
</dbReference>
<dbReference type="SUPFAM" id="SSF52540">
    <property type="entry name" value="P-loop containing nucleoside triphosphate hydrolases"/>
    <property type="match status" value="1"/>
</dbReference>
<dbReference type="InterPro" id="IPR012763">
    <property type="entry name" value="DNA_pol_III_sug/sutau_N"/>
</dbReference>
<dbReference type="InterPro" id="IPR008921">
    <property type="entry name" value="DNA_pol3_clamp-load_cplx_C"/>
</dbReference>